<evidence type="ECO:0000313" key="1">
    <source>
        <dbReference type="EMBL" id="MCW1885851.1"/>
    </source>
</evidence>
<dbReference type="Proteomes" id="UP001207930">
    <property type="component" value="Unassembled WGS sequence"/>
</dbReference>
<evidence type="ECO:0000313" key="2">
    <source>
        <dbReference type="Proteomes" id="UP001207930"/>
    </source>
</evidence>
<name>A0ABT3FQJ0_9BACT</name>
<dbReference type="InterPro" id="IPR016024">
    <property type="entry name" value="ARM-type_fold"/>
</dbReference>
<comment type="caution">
    <text evidence="1">The sequence shown here is derived from an EMBL/GenBank/DDBJ whole genome shotgun (WGS) entry which is preliminary data.</text>
</comment>
<dbReference type="EMBL" id="JAPDDS010000007">
    <property type="protein sequence ID" value="MCW1885851.1"/>
    <property type="molecule type" value="Genomic_DNA"/>
</dbReference>
<proteinExistence type="predicted"/>
<reference evidence="1 2" key="1">
    <citation type="submission" date="2022-10" db="EMBL/GenBank/DDBJ databases">
        <title>Luteolibacter flavescens strain MCCC 1K03193, whole genome shotgun sequencing project.</title>
        <authorList>
            <person name="Zhao G."/>
            <person name="Shen L."/>
        </authorList>
    </citation>
    <scope>NUCLEOTIDE SEQUENCE [LARGE SCALE GENOMIC DNA]</scope>
    <source>
        <strain evidence="1 2">MCCC 1K03193</strain>
    </source>
</reference>
<dbReference type="InterPro" id="IPR011989">
    <property type="entry name" value="ARM-like"/>
</dbReference>
<gene>
    <name evidence="1" type="ORF">OKA04_14015</name>
</gene>
<protein>
    <submittedName>
        <fullName evidence="1">HEAT repeat domain-containing protein</fullName>
    </submittedName>
</protein>
<dbReference type="Pfam" id="PF13646">
    <property type="entry name" value="HEAT_2"/>
    <property type="match status" value="1"/>
</dbReference>
<sequence>MTWRWLCFVLSCGQPVAAEPELDVSAASGSEVKLLEKKSAAETLRDAVAVAREDRDIDRFTKLVALGKEAGTVSEELVGLLDDPDPNVRLGACLTLGYMDRVDLWPQLTRCLKDQDWRVSFSACLGLSRWKAEGALDSLKELEKSHWYPRVRSAAEYAMMSIRNEKPNDGLVARVGPLIDDNLSSPRNFLFIYFVLGEDDSMADEAVEKLGFQQKKRPFWNAGSGGNGSVELLFPLEYQVLSKGAVAAGKAGWDDSCELSGHRKVGGDTLLGLCTGDWGGGLFVFSGEDKVERLLQENILGFFEWNGRWVALSGLNHLGIDVGMVYEVVGEPGAWQVRLMHALPGCPKQFGVMEDGRLFVNTYGGAVIIGKDGKFEFLGSGKAEPGK</sequence>
<dbReference type="RefSeq" id="WP_264501808.1">
    <property type="nucleotide sequence ID" value="NZ_JAPDDS010000007.1"/>
</dbReference>
<organism evidence="1 2">
    <name type="scientific">Luteolibacter flavescens</name>
    <dbReference type="NCBI Taxonomy" id="1859460"/>
    <lineage>
        <taxon>Bacteria</taxon>
        <taxon>Pseudomonadati</taxon>
        <taxon>Verrucomicrobiota</taxon>
        <taxon>Verrucomicrobiia</taxon>
        <taxon>Verrucomicrobiales</taxon>
        <taxon>Verrucomicrobiaceae</taxon>
        <taxon>Luteolibacter</taxon>
    </lineage>
</organism>
<dbReference type="Gene3D" id="1.25.10.10">
    <property type="entry name" value="Leucine-rich Repeat Variant"/>
    <property type="match status" value="1"/>
</dbReference>
<accession>A0ABT3FQJ0</accession>
<keyword evidence="2" id="KW-1185">Reference proteome</keyword>
<dbReference type="SUPFAM" id="SSF48371">
    <property type="entry name" value="ARM repeat"/>
    <property type="match status" value="1"/>
</dbReference>